<comment type="caution">
    <text evidence="2">The sequence shown here is derived from an EMBL/GenBank/DDBJ whole genome shotgun (WGS) entry which is preliminary data.</text>
</comment>
<accession>A0A0N8GLE2</accession>
<reference evidence="2 3" key="1">
    <citation type="submission" date="2015-07" db="EMBL/GenBank/DDBJ databases">
        <title>Genome sequence of Ornatilinea apprima DSM 23815.</title>
        <authorList>
            <person name="Hemp J."/>
            <person name="Ward L.M."/>
            <person name="Pace L.A."/>
            <person name="Fischer W.W."/>
        </authorList>
    </citation>
    <scope>NUCLEOTIDE SEQUENCE [LARGE SCALE GENOMIC DNA]</scope>
    <source>
        <strain evidence="2 3">P3M-1</strain>
    </source>
</reference>
<dbReference type="Proteomes" id="UP000050417">
    <property type="component" value="Unassembled WGS sequence"/>
</dbReference>
<sequence length="123" mass="13911">MPPASLNTQKLNQVLDQVAELNRTIRGHNGTPGMLTQMAIMSQNLERLTEAVNNINQNGCNYLFRDENRHTPKEQNQQTEQKDEDKFWAFVRDKIAAPVAVALVLGLLSNLPKIILAFDQILK</sequence>
<keyword evidence="1" id="KW-0472">Membrane</keyword>
<evidence type="ECO:0000256" key="1">
    <source>
        <dbReference type="SAM" id="Phobius"/>
    </source>
</evidence>
<evidence type="ECO:0000313" key="2">
    <source>
        <dbReference type="EMBL" id="KPL72250.1"/>
    </source>
</evidence>
<name>A0A0N8GLE2_9CHLR</name>
<dbReference type="RefSeq" id="WP_075063967.1">
    <property type="nucleotide sequence ID" value="NZ_LGCL01000039.1"/>
</dbReference>
<protein>
    <submittedName>
        <fullName evidence="2">Uncharacterized protein</fullName>
    </submittedName>
</protein>
<keyword evidence="1" id="KW-0812">Transmembrane</keyword>
<evidence type="ECO:0000313" key="3">
    <source>
        <dbReference type="Proteomes" id="UP000050417"/>
    </source>
</evidence>
<organism evidence="2 3">
    <name type="scientific">Ornatilinea apprima</name>
    <dbReference type="NCBI Taxonomy" id="1134406"/>
    <lineage>
        <taxon>Bacteria</taxon>
        <taxon>Bacillati</taxon>
        <taxon>Chloroflexota</taxon>
        <taxon>Anaerolineae</taxon>
        <taxon>Anaerolineales</taxon>
        <taxon>Anaerolineaceae</taxon>
        <taxon>Ornatilinea</taxon>
    </lineage>
</organism>
<gene>
    <name evidence="2" type="ORF">ADN00_15650</name>
</gene>
<dbReference type="STRING" id="1134406.ADN00_15650"/>
<keyword evidence="1" id="KW-1133">Transmembrane helix</keyword>
<feature type="transmembrane region" description="Helical" evidence="1">
    <location>
        <begin position="95"/>
        <end position="118"/>
    </location>
</feature>
<dbReference type="EMBL" id="LGCL01000039">
    <property type="protein sequence ID" value="KPL72250.1"/>
    <property type="molecule type" value="Genomic_DNA"/>
</dbReference>
<keyword evidence="3" id="KW-1185">Reference proteome</keyword>
<proteinExistence type="predicted"/>
<dbReference type="AlphaFoldDB" id="A0A0N8GLE2"/>